<dbReference type="AlphaFoldDB" id="U5EYX3"/>
<feature type="compositionally biased region" description="Basic and acidic residues" evidence="3">
    <location>
        <begin position="218"/>
        <end position="230"/>
    </location>
</feature>
<name>U5EYX3_9DIPT</name>
<feature type="compositionally biased region" description="Basic and acidic residues" evidence="3">
    <location>
        <begin position="118"/>
        <end position="148"/>
    </location>
</feature>
<feature type="compositionally biased region" description="Polar residues" evidence="3">
    <location>
        <begin position="1"/>
        <end position="10"/>
    </location>
</feature>
<proteinExistence type="evidence at transcript level"/>
<reference evidence="5" key="1">
    <citation type="journal article" date="2014" name="Insect Biochem. Mol. Biol.">
        <title>An insight into the sialome of the frog biting fly, Corethrella appendiculata.</title>
        <authorList>
            <person name="Ribeiro J.M.C."/>
            <person name="Chagas A.C."/>
            <person name="Pham V.M."/>
            <person name="Lounibos L.P."/>
            <person name="Calvo E."/>
        </authorList>
    </citation>
    <scope>NUCLEOTIDE SEQUENCE</scope>
    <source>
        <tissue evidence="5">Salivary glands</tissue>
    </source>
</reference>
<evidence type="ECO:0000256" key="3">
    <source>
        <dbReference type="SAM" id="MobiDB-lite"/>
    </source>
</evidence>
<dbReference type="InterPro" id="IPR009730">
    <property type="entry name" value="MFAP1_C"/>
</dbReference>
<organism evidence="5">
    <name type="scientific">Corethrella appendiculata</name>
    <dbReference type="NCBI Taxonomy" id="1370023"/>
    <lineage>
        <taxon>Eukaryota</taxon>
        <taxon>Metazoa</taxon>
        <taxon>Ecdysozoa</taxon>
        <taxon>Arthropoda</taxon>
        <taxon>Hexapoda</taxon>
        <taxon>Insecta</taxon>
        <taxon>Pterygota</taxon>
        <taxon>Neoptera</taxon>
        <taxon>Endopterygota</taxon>
        <taxon>Diptera</taxon>
        <taxon>Nematocera</taxon>
        <taxon>Culicoidea</taxon>
        <taxon>Chaoboridae</taxon>
        <taxon>Corethrella</taxon>
    </lineage>
</organism>
<feature type="compositionally biased region" description="Acidic residues" evidence="3">
    <location>
        <begin position="105"/>
        <end position="117"/>
    </location>
</feature>
<feature type="coiled-coil region" evidence="2">
    <location>
        <begin position="339"/>
        <end position="376"/>
    </location>
</feature>
<dbReference type="InterPro" id="IPR033194">
    <property type="entry name" value="MFAP1"/>
</dbReference>
<feature type="region of interest" description="Disordered" evidence="3">
    <location>
        <begin position="1"/>
        <end position="24"/>
    </location>
</feature>
<keyword evidence="2" id="KW-0175">Coiled coil</keyword>
<comment type="similarity">
    <text evidence="1">Belongs to the MFAP1 family.</text>
</comment>
<feature type="region of interest" description="Disordered" evidence="3">
    <location>
        <begin position="37"/>
        <end position="262"/>
    </location>
</feature>
<feature type="compositionally biased region" description="Basic and acidic residues" evidence="3">
    <location>
        <begin position="172"/>
        <end position="182"/>
    </location>
</feature>
<sequence length="499" mass="59205">MNNQPTQYGIHSTAGAVPIKNPKGEISMQKVKVQRYISGKRPDYAQYASSDEETDEEDFIDNRKPSKYTFGKISELGPSDGHYAEEEHYRRDRDDDSGDGQRPDEAEEKEDDNDNEVDDPRLRRLKAIRDEDNETILRERRERHRAIQEPEFLVSEDDEESESEQEQQQQSQRKDIEQSDYRRTRRISLGSESESEDELSDTEIERRRQMLKSKMIQAKKEEEVLVKEDDGLSESTESESSEYEEETESEEENEPRLKPLFVRKKDRTTIIEKERQAAKQKQLDHEAKKAAKDRRRQTLRLVEESVKKDLEKVKADNEPNLNDVNTDDENDEVEYEAWKLRELKRIKRDREEKEQLDKERLEIDRIRNLTEEERRQELRLNPKTVTNKAVKGKYKFLQKYYHRGAFYLNEEDTVYKQDFSAPTLEDHFDKTILPKVMQVKNFGRCGRTKYTHLVDQDTTQFDSPWASSDTANNIKFHNERAGGMKQIFEKPSLYRKRKD</sequence>
<feature type="compositionally biased region" description="Acidic residues" evidence="3">
    <location>
        <begin position="193"/>
        <end position="202"/>
    </location>
</feature>
<evidence type="ECO:0000256" key="2">
    <source>
        <dbReference type="SAM" id="Coils"/>
    </source>
</evidence>
<evidence type="ECO:0000259" key="4">
    <source>
        <dbReference type="Pfam" id="PF06991"/>
    </source>
</evidence>
<feature type="compositionally biased region" description="Acidic residues" evidence="3">
    <location>
        <begin position="236"/>
        <end position="253"/>
    </location>
</feature>
<feature type="region of interest" description="Disordered" evidence="3">
    <location>
        <begin position="274"/>
        <end position="298"/>
    </location>
</feature>
<evidence type="ECO:0000256" key="1">
    <source>
        <dbReference type="ARBA" id="ARBA00008155"/>
    </source>
</evidence>
<feature type="compositionally biased region" description="Basic and acidic residues" evidence="3">
    <location>
        <begin position="274"/>
        <end position="290"/>
    </location>
</feature>
<feature type="domain" description="Micro-fibrillar-associated protein 1 C-terminal" evidence="4">
    <location>
        <begin position="248"/>
        <end position="458"/>
    </location>
</feature>
<dbReference type="EMBL" id="GANO01000065">
    <property type="protein sequence ID" value="JAB59806.1"/>
    <property type="molecule type" value="mRNA"/>
</dbReference>
<feature type="compositionally biased region" description="Acidic residues" evidence="3">
    <location>
        <begin position="154"/>
        <end position="165"/>
    </location>
</feature>
<evidence type="ECO:0000313" key="5">
    <source>
        <dbReference type="EMBL" id="JAB59806.1"/>
    </source>
</evidence>
<feature type="compositionally biased region" description="Acidic residues" evidence="3">
    <location>
        <begin position="50"/>
        <end position="59"/>
    </location>
</feature>
<accession>U5EYX3</accession>
<protein>
    <submittedName>
        <fullName evidence="5">Putative microfibrillar-associated protein mfap1</fullName>
    </submittedName>
</protein>
<dbReference type="PANTHER" id="PTHR15327">
    <property type="entry name" value="MICROFIBRIL-ASSOCIATED PROTEIN"/>
    <property type="match status" value="1"/>
</dbReference>
<dbReference type="Pfam" id="PF06991">
    <property type="entry name" value="MFAP1"/>
    <property type="match status" value="1"/>
</dbReference>
<feature type="compositionally biased region" description="Basic and acidic residues" evidence="3">
    <location>
        <begin position="82"/>
        <end position="104"/>
    </location>
</feature>